<evidence type="ECO:0000259" key="14">
    <source>
        <dbReference type="PROSITE" id="PS50851"/>
    </source>
</evidence>
<dbReference type="CDD" id="cd00088">
    <property type="entry name" value="HPT"/>
    <property type="match status" value="1"/>
</dbReference>
<evidence type="ECO:0000256" key="12">
    <source>
        <dbReference type="SAM" id="MobiDB-lite"/>
    </source>
</evidence>
<evidence type="ECO:0000256" key="9">
    <source>
        <dbReference type="ARBA" id="ARBA00022840"/>
    </source>
</evidence>
<dbReference type="Gene3D" id="3.30.565.10">
    <property type="entry name" value="Histidine kinase-like ATPase, C-terminal domain"/>
    <property type="match status" value="1"/>
</dbReference>
<dbReference type="Pfam" id="PF02895">
    <property type="entry name" value="H-kinase_dim"/>
    <property type="match status" value="1"/>
</dbReference>
<keyword evidence="8" id="KW-0418">Kinase</keyword>
<dbReference type="SUPFAM" id="SSF47384">
    <property type="entry name" value="Homodimeric domain of signal transducing histidine kinase"/>
    <property type="match status" value="1"/>
</dbReference>
<comment type="catalytic activity">
    <reaction evidence="1">
        <text>ATP + protein L-histidine = ADP + protein N-phospho-L-histidine.</text>
        <dbReference type="EC" id="2.7.13.3"/>
    </reaction>
</comment>
<keyword evidence="17" id="KW-1185">Reference proteome</keyword>
<dbReference type="InterPro" id="IPR004358">
    <property type="entry name" value="Sig_transdc_His_kin-like_C"/>
</dbReference>
<evidence type="ECO:0000256" key="8">
    <source>
        <dbReference type="ARBA" id="ARBA00022777"/>
    </source>
</evidence>
<dbReference type="Pfam" id="PF02518">
    <property type="entry name" value="HATPase_c"/>
    <property type="match status" value="1"/>
</dbReference>
<evidence type="ECO:0000256" key="5">
    <source>
        <dbReference type="ARBA" id="ARBA00022553"/>
    </source>
</evidence>
<dbReference type="Proteomes" id="UP000030595">
    <property type="component" value="Unassembled WGS sequence"/>
</dbReference>
<evidence type="ECO:0000256" key="1">
    <source>
        <dbReference type="ARBA" id="ARBA00000085"/>
    </source>
</evidence>
<dbReference type="PRINTS" id="PR00344">
    <property type="entry name" value="BCTRLSENSOR"/>
</dbReference>
<dbReference type="InterPro" id="IPR004105">
    <property type="entry name" value="CheA-like_dim"/>
</dbReference>
<dbReference type="eggNOG" id="COG0643">
    <property type="taxonomic scope" value="Bacteria"/>
</dbReference>
<dbReference type="InterPro" id="IPR036641">
    <property type="entry name" value="HPT_dom_sf"/>
</dbReference>
<organism evidence="16 17">
    <name type="scientific">Ureibacillus massiliensis 4400831 = CIP 108448 = CCUG 49529</name>
    <dbReference type="NCBI Taxonomy" id="1211035"/>
    <lineage>
        <taxon>Bacteria</taxon>
        <taxon>Bacillati</taxon>
        <taxon>Bacillota</taxon>
        <taxon>Bacilli</taxon>
        <taxon>Bacillales</taxon>
        <taxon>Caryophanaceae</taxon>
        <taxon>Ureibacillus</taxon>
    </lineage>
</organism>
<accession>A0A0A3JYH3</accession>
<dbReference type="Gene3D" id="3.30.70.1110">
    <property type="entry name" value="Histidine kinase CheA-like, P2 response regulator-binding domain"/>
    <property type="match status" value="1"/>
</dbReference>
<dbReference type="SMART" id="SM00260">
    <property type="entry name" value="CheW"/>
    <property type="match status" value="1"/>
</dbReference>
<evidence type="ECO:0000313" key="16">
    <source>
        <dbReference type="EMBL" id="KGR92057.1"/>
    </source>
</evidence>
<protein>
    <recommendedName>
        <fullName evidence="3">Chemotaxis protein CheA</fullName>
        <ecNumber evidence="2">2.7.13.3</ecNumber>
    </recommendedName>
</protein>
<dbReference type="Gene3D" id="1.10.287.560">
    <property type="entry name" value="Histidine kinase CheA-like, homodimeric domain"/>
    <property type="match status" value="1"/>
</dbReference>
<dbReference type="SUPFAM" id="SSF55874">
    <property type="entry name" value="ATPase domain of HSP90 chaperone/DNA topoisomerase II/histidine kinase"/>
    <property type="match status" value="1"/>
</dbReference>
<dbReference type="PROSITE" id="PS50894">
    <property type="entry name" value="HPT"/>
    <property type="match status" value="1"/>
</dbReference>
<dbReference type="Gene3D" id="1.20.120.160">
    <property type="entry name" value="HPT domain"/>
    <property type="match status" value="1"/>
</dbReference>
<evidence type="ECO:0000256" key="6">
    <source>
        <dbReference type="ARBA" id="ARBA00022679"/>
    </source>
</evidence>
<dbReference type="InterPro" id="IPR002545">
    <property type="entry name" value="CheW-lke_dom"/>
</dbReference>
<evidence type="ECO:0000256" key="11">
    <source>
        <dbReference type="PROSITE-ProRule" id="PRU00110"/>
    </source>
</evidence>
<dbReference type="SUPFAM" id="SSF55052">
    <property type="entry name" value="CheY-binding domain of CheA"/>
    <property type="match status" value="1"/>
</dbReference>
<dbReference type="InterPro" id="IPR003594">
    <property type="entry name" value="HATPase_dom"/>
</dbReference>
<evidence type="ECO:0000256" key="2">
    <source>
        <dbReference type="ARBA" id="ARBA00012438"/>
    </source>
</evidence>
<feature type="domain" description="CheW-like" evidence="14">
    <location>
        <begin position="558"/>
        <end position="689"/>
    </location>
</feature>
<dbReference type="PANTHER" id="PTHR43395:SF1">
    <property type="entry name" value="CHEMOTAXIS PROTEIN CHEA"/>
    <property type="match status" value="1"/>
</dbReference>
<dbReference type="SMART" id="SM00387">
    <property type="entry name" value="HATPase_c"/>
    <property type="match status" value="1"/>
</dbReference>
<dbReference type="GO" id="GO:0005737">
    <property type="term" value="C:cytoplasm"/>
    <property type="evidence" value="ECO:0007669"/>
    <property type="project" value="InterPro"/>
</dbReference>
<dbReference type="PROSITE" id="PS50851">
    <property type="entry name" value="CHEW"/>
    <property type="match status" value="1"/>
</dbReference>
<feature type="compositionally biased region" description="Polar residues" evidence="12">
    <location>
        <begin position="289"/>
        <end position="307"/>
    </location>
</feature>
<dbReference type="InterPro" id="IPR036890">
    <property type="entry name" value="HATPase_C_sf"/>
</dbReference>
<dbReference type="CDD" id="cd16916">
    <property type="entry name" value="HATPase_CheA-like"/>
    <property type="match status" value="1"/>
</dbReference>
<dbReference type="RefSeq" id="WP_036171592.1">
    <property type="nucleotide sequence ID" value="NZ_AVCZ01000002.1"/>
</dbReference>
<dbReference type="Pfam" id="PF01627">
    <property type="entry name" value="Hpt"/>
    <property type="match status" value="1"/>
</dbReference>
<keyword evidence="6" id="KW-0808">Transferase</keyword>
<dbReference type="SUPFAM" id="SSF50341">
    <property type="entry name" value="CheW-like"/>
    <property type="match status" value="1"/>
</dbReference>
<gene>
    <name evidence="16" type="ORF">CD30_01660</name>
</gene>
<dbReference type="PANTHER" id="PTHR43395">
    <property type="entry name" value="SENSOR HISTIDINE KINASE CHEA"/>
    <property type="match status" value="1"/>
</dbReference>
<dbReference type="InterPro" id="IPR037052">
    <property type="entry name" value="CheA-like_P2_sf"/>
</dbReference>
<dbReference type="CDD" id="cd00731">
    <property type="entry name" value="CheA_reg"/>
    <property type="match status" value="1"/>
</dbReference>
<keyword evidence="5 11" id="KW-0597">Phosphoprotein</keyword>
<feature type="region of interest" description="Disordered" evidence="12">
    <location>
        <begin position="282"/>
        <end position="307"/>
    </location>
</feature>
<evidence type="ECO:0000313" key="17">
    <source>
        <dbReference type="Proteomes" id="UP000030595"/>
    </source>
</evidence>
<keyword evidence="4" id="KW-0145">Chemotaxis</keyword>
<dbReference type="InterPro" id="IPR037006">
    <property type="entry name" value="CheA-like_homodim_sf"/>
</dbReference>
<dbReference type="InterPro" id="IPR036061">
    <property type="entry name" value="CheW-like_dom_sf"/>
</dbReference>
<dbReference type="Gene3D" id="2.30.30.40">
    <property type="entry name" value="SH3 Domains"/>
    <property type="match status" value="1"/>
</dbReference>
<evidence type="ECO:0000256" key="4">
    <source>
        <dbReference type="ARBA" id="ARBA00022500"/>
    </source>
</evidence>
<evidence type="ECO:0000256" key="10">
    <source>
        <dbReference type="ARBA" id="ARBA00023012"/>
    </source>
</evidence>
<dbReference type="GO" id="GO:0005524">
    <property type="term" value="F:ATP binding"/>
    <property type="evidence" value="ECO:0007669"/>
    <property type="project" value="UniProtKB-KW"/>
</dbReference>
<evidence type="ECO:0000256" key="7">
    <source>
        <dbReference type="ARBA" id="ARBA00022741"/>
    </source>
</evidence>
<feature type="domain" description="HPt" evidence="15">
    <location>
        <begin position="1"/>
        <end position="103"/>
    </location>
</feature>
<evidence type="ECO:0000259" key="13">
    <source>
        <dbReference type="PROSITE" id="PS50109"/>
    </source>
</evidence>
<keyword evidence="10" id="KW-0902">Two-component regulatory system</keyword>
<evidence type="ECO:0000256" key="3">
    <source>
        <dbReference type="ARBA" id="ARBA00021495"/>
    </source>
</evidence>
<dbReference type="FunFam" id="3.30.565.10:FF:000016">
    <property type="entry name" value="Chemotaxis protein CheA, putative"/>
    <property type="match status" value="1"/>
</dbReference>
<dbReference type="AlphaFoldDB" id="A0A0A3JYH3"/>
<dbReference type="OrthoDB" id="9803176at2"/>
<sequence length="689" mass="76457">MEMNQYLEMFIEESKEHLQSCSDNLLELEKNPEDIAIVNEIFRSAHTLKGMSATMGYEDLADLTHKMENVLDAIRNHKISVNSEILDVVFESVDHLEAMIMDIADGGDGKRDVKVTVEKLKAIESGQPIQAIQAKEEVAITVTEATTLPKLQYDDYEKTVLQQSSEQEINAYEIAVSLREDCLLKAARVFMVFDILEKSGDVIKSVPTVDQLEEEKFDQQFQVALLTKESAEEIQKKIMKVSEVDSVIVTKLSQELFANSATEITHDEPTSVEVAEKPVVIENNPKPEANNQTKAPSNGSKTNQHAASKTIRVSIERLDILMNLFEELVIDRGRLQSISTEVNHGELNETVERMSRTMGDLQNIVLTMRMVPVDTVFNRFPKMVRSLSRDLHKKINLEIIGAETELDRTVIDEIGDPLVHLIRNSLDHGIESPEVRRAKGKPEEGTVVLRAYHSGNYVFIEIEDDGAGINKDRVLEKAISKGIVTKESANSLTDKQINELILASGFSTAEVISDISGRGVGLDVVKTTIESLGGSISIESTQDVGSIFSIQLPLTLSIISVMLVEIEQEIYAIPLSSIIETSIIKKSDILNAHNQKVIDFRGKVVPLVYLEEVFEVPRENAIDDEYQSIVIVRKGEKLAGLVVDSFIGQQEIVLKSLGNYLTNIFAISGATILGNGKVALIVDCNALMK</sequence>
<dbReference type="GO" id="GO:0006935">
    <property type="term" value="P:chemotaxis"/>
    <property type="evidence" value="ECO:0007669"/>
    <property type="project" value="UniProtKB-KW"/>
</dbReference>
<feature type="modified residue" description="Phosphohistidine" evidence="11">
    <location>
        <position position="46"/>
    </location>
</feature>
<name>A0A0A3JYH3_9BACL</name>
<dbReference type="PROSITE" id="PS50109">
    <property type="entry name" value="HIS_KIN"/>
    <property type="match status" value="1"/>
</dbReference>
<dbReference type="SMART" id="SM01231">
    <property type="entry name" value="H-kinase_dim"/>
    <property type="match status" value="1"/>
</dbReference>
<dbReference type="EC" id="2.7.13.3" evidence="2"/>
<dbReference type="InterPro" id="IPR035891">
    <property type="entry name" value="CheY-binding_CheA"/>
</dbReference>
<dbReference type="InterPro" id="IPR051315">
    <property type="entry name" value="Bact_Chemotaxis_CheA"/>
</dbReference>
<dbReference type="eggNOG" id="COG2198">
    <property type="taxonomic scope" value="Bacteria"/>
</dbReference>
<keyword evidence="9" id="KW-0067">ATP-binding</keyword>
<proteinExistence type="predicted"/>
<dbReference type="InterPro" id="IPR010808">
    <property type="entry name" value="CheA_P2-bd"/>
</dbReference>
<dbReference type="Pfam" id="PF07194">
    <property type="entry name" value="P2"/>
    <property type="match status" value="1"/>
</dbReference>
<dbReference type="InterPro" id="IPR008207">
    <property type="entry name" value="Sig_transdc_His_kin_Hpt_dom"/>
</dbReference>
<dbReference type="SMART" id="SM00073">
    <property type="entry name" value="HPT"/>
    <property type="match status" value="1"/>
</dbReference>
<dbReference type="InterPro" id="IPR005467">
    <property type="entry name" value="His_kinase_dom"/>
</dbReference>
<dbReference type="InterPro" id="IPR036097">
    <property type="entry name" value="HisK_dim/P_sf"/>
</dbReference>
<feature type="domain" description="Histidine kinase" evidence="13">
    <location>
        <begin position="306"/>
        <end position="556"/>
    </location>
</feature>
<dbReference type="EMBL" id="JPVQ01000002">
    <property type="protein sequence ID" value="KGR92057.1"/>
    <property type="molecule type" value="Genomic_DNA"/>
</dbReference>
<dbReference type="SUPFAM" id="SSF47226">
    <property type="entry name" value="Histidine-containing phosphotransfer domain, HPT domain"/>
    <property type="match status" value="1"/>
</dbReference>
<dbReference type="GO" id="GO:0000155">
    <property type="term" value="F:phosphorelay sensor kinase activity"/>
    <property type="evidence" value="ECO:0007669"/>
    <property type="project" value="InterPro"/>
</dbReference>
<dbReference type="Pfam" id="PF01584">
    <property type="entry name" value="CheW"/>
    <property type="match status" value="1"/>
</dbReference>
<reference evidence="16 17" key="1">
    <citation type="submission" date="2014-02" db="EMBL/GenBank/DDBJ databases">
        <title>Draft genome sequence of Lysinibacillus massiliensis CCUG 49529.</title>
        <authorList>
            <person name="Zhang F."/>
            <person name="Wang G."/>
            <person name="Zhang L."/>
        </authorList>
    </citation>
    <scope>NUCLEOTIDE SEQUENCE [LARGE SCALE GENOMIC DNA]</scope>
    <source>
        <strain evidence="16 17">CCUG 49529</strain>
    </source>
</reference>
<evidence type="ECO:0000259" key="15">
    <source>
        <dbReference type="PROSITE" id="PS50894"/>
    </source>
</evidence>
<comment type="caution">
    <text evidence="16">The sequence shown here is derived from an EMBL/GenBank/DDBJ whole genome shotgun (WGS) entry which is preliminary data.</text>
</comment>
<keyword evidence="7" id="KW-0547">Nucleotide-binding</keyword>